<organism evidence="1 2">
    <name type="scientific">Prochlorococcus marinus str. MIT 9302</name>
    <dbReference type="NCBI Taxonomy" id="74545"/>
    <lineage>
        <taxon>Bacteria</taxon>
        <taxon>Bacillati</taxon>
        <taxon>Cyanobacteriota</taxon>
        <taxon>Cyanophyceae</taxon>
        <taxon>Synechococcales</taxon>
        <taxon>Prochlorococcaceae</taxon>
        <taxon>Prochlorococcus</taxon>
    </lineage>
</organism>
<proteinExistence type="predicted"/>
<dbReference type="STRING" id="74545.EU96_1375"/>
<evidence type="ECO:0000313" key="1">
    <source>
        <dbReference type="EMBL" id="KGF97661.1"/>
    </source>
</evidence>
<sequence>MFSEKKSTIGFPENRIVRDSEQVWETYNIFLDKQLNPISKNTNDIYNGFNSSIGN</sequence>
<protein>
    <submittedName>
        <fullName evidence="1">Uncharacterized protein</fullName>
    </submittedName>
</protein>
<accession>A0A0A2AA21</accession>
<comment type="caution">
    <text evidence="1">The sequence shown here is derived from an EMBL/GenBank/DDBJ whole genome shotgun (WGS) entry which is preliminary data.</text>
</comment>
<dbReference type="Proteomes" id="UP000030445">
    <property type="component" value="Unassembled WGS sequence"/>
</dbReference>
<name>A0A0A2AA21_PROMR</name>
<dbReference type="EMBL" id="JNAM01000010">
    <property type="protein sequence ID" value="KGF97661.1"/>
    <property type="molecule type" value="Genomic_DNA"/>
</dbReference>
<reference evidence="2" key="1">
    <citation type="journal article" date="2014" name="Sci. Data">
        <title>Genomes of diverse isolates of the marine cyanobacterium Prochlorococcus.</title>
        <authorList>
            <person name="Biller S."/>
            <person name="Berube P."/>
            <person name="Thompson J."/>
            <person name="Kelly L."/>
            <person name="Roggensack S."/>
            <person name="Awad L."/>
            <person name="Roache-Johnson K."/>
            <person name="Ding H."/>
            <person name="Giovannoni S.J."/>
            <person name="Moore L.R."/>
            <person name="Chisholm S.W."/>
        </authorList>
    </citation>
    <scope>NUCLEOTIDE SEQUENCE [LARGE SCALE GENOMIC DNA]</scope>
    <source>
        <strain evidence="2">MIT 9302</strain>
    </source>
</reference>
<dbReference type="AlphaFoldDB" id="A0A0A2AA21"/>
<gene>
    <name evidence="1" type="ORF">EU96_1375</name>
</gene>
<evidence type="ECO:0000313" key="2">
    <source>
        <dbReference type="Proteomes" id="UP000030445"/>
    </source>
</evidence>